<gene>
    <name evidence="2" type="ORF">EJ04DRAFT_578030</name>
</gene>
<accession>A0A9P4QSF4</accession>
<sequence length="334" mass="38513">MTVCRFSGNADMYGLGIRLGYYLQWYGGVLAAWIAPTEVNPFRFSIDLFVAATFLALIILTAQDVDSLQPVETYIVLLLMFGAYLALVPIYFWRLLTCCDPFWDPSRWPRVRPSALASNLSFIMLIGVLIYQYWFWFNRVPDLDRLGCQQYGFFFGQLRLNSTALIVINALVYVFLGLVAVYILILKFRYMVGFPDPSESRPKRQISRRRKAAHIALLQNMDSWFKLLTAIAVTVAVEVTIDWNEIENVNSLDSAGQTIPFIIGLGLVVRIFYVYWFKYGGDDDDTDSYNSYRSHYEGGPLPDREIPPLRMQIPMQQGHRPVPVRDLPRMSHRR</sequence>
<keyword evidence="1" id="KW-0812">Transmembrane</keyword>
<feature type="transmembrane region" description="Helical" evidence="1">
    <location>
        <begin position="42"/>
        <end position="62"/>
    </location>
</feature>
<feature type="transmembrane region" description="Helical" evidence="1">
    <location>
        <begin position="114"/>
        <end position="136"/>
    </location>
</feature>
<evidence type="ECO:0000313" key="2">
    <source>
        <dbReference type="EMBL" id="KAF2732962.1"/>
    </source>
</evidence>
<feature type="transmembrane region" description="Helical" evidence="1">
    <location>
        <begin position="74"/>
        <end position="93"/>
    </location>
</feature>
<protein>
    <submittedName>
        <fullName evidence="2">Uncharacterized protein</fullName>
    </submittedName>
</protein>
<dbReference type="OrthoDB" id="3945378at2759"/>
<evidence type="ECO:0000256" key="1">
    <source>
        <dbReference type="SAM" id="Phobius"/>
    </source>
</evidence>
<reference evidence="2" key="1">
    <citation type="journal article" date="2020" name="Stud. Mycol.">
        <title>101 Dothideomycetes genomes: a test case for predicting lifestyles and emergence of pathogens.</title>
        <authorList>
            <person name="Haridas S."/>
            <person name="Albert R."/>
            <person name="Binder M."/>
            <person name="Bloem J."/>
            <person name="Labutti K."/>
            <person name="Salamov A."/>
            <person name="Andreopoulos B."/>
            <person name="Baker S."/>
            <person name="Barry K."/>
            <person name="Bills G."/>
            <person name="Bluhm B."/>
            <person name="Cannon C."/>
            <person name="Castanera R."/>
            <person name="Culley D."/>
            <person name="Daum C."/>
            <person name="Ezra D."/>
            <person name="Gonzalez J."/>
            <person name="Henrissat B."/>
            <person name="Kuo A."/>
            <person name="Liang C."/>
            <person name="Lipzen A."/>
            <person name="Lutzoni F."/>
            <person name="Magnuson J."/>
            <person name="Mondo S."/>
            <person name="Nolan M."/>
            <person name="Ohm R."/>
            <person name="Pangilinan J."/>
            <person name="Park H.-J."/>
            <person name="Ramirez L."/>
            <person name="Alfaro M."/>
            <person name="Sun H."/>
            <person name="Tritt A."/>
            <person name="Yoshinaga Y."/>
            <person name="Zwiers L.-H."/>
            <person name="Turgeon B."/>
            <person name="Goodwin S."/>
            <person name="Spatafora J."/>
            <person name="Crous P."/>
            <person name="Grigoriev I."/>
        </authorList>
    </citation>
    <scope>NUCLEOTIDE SEQUENCE</scope>
    <source>
        <strain evidence="2">CBS 125425</strain>
    </source>
</reference>
<dbReference type="Proteomes" id="UP000799444">
    <property type="component" value="Unassembled WGS sequence"/>
</dbReference>
<feature type="transmembrane region" description="Helical" evidence="1">
    <location>
        <begin position="164"/>
        <end position="185"/>
    </location>
</feature>
<evidence type="ECO:0000313" key="3">
    <source>
        <dbReference type="Proteomes" id="UP000799444"/>
    </source>
</evidence>
<organism evidence="2 3">
    <name type="scientific">Polyplosphaeria fusca</name>
    <dbReference type="NCBI Taxonomy" id="682080"/>
    <lineage>
        <taxon>Eukaryota</taxon>
        <taxon>Fungi</taxon>
        <taxon>Dikarya</taxon>
        <taxon>Ascomycota</taxon>
        <taxon>Pezizomycotina</taxon>
        <taxon>Dothideomycetes</taxon>
        <taxon>Pleosporomycetidae</taxon>
        <taxon>Pleosporales</taxon>
        <taxon>Tetraplosphaeriaceae</taxon>
        <taxon>Polyplosphaeria</taxon>
    </lineage>
</organism>
<feature type="transmembrane region" description="Helical" evidence="1">
    <location>
        <begin position="257"/>
        <end position="276"/>
    </location>
</feature>
<comment type="caution">
    <text evidence="2">The sequence shown here is derived from an EMBL/GenBank/DDBJ whole genome shotgun (WGS) entry which is preliminary data.</text>
</comment>
<dbReference type="EMBL" id="ML996169">
    <property type="protein sequence ID" value="KAF2732962.1"/>
    <property type="molecule type" value="Genomic_DNA"/>
</dbReference>
<feature type="transmembrane region" description="Helical" evidence="1">
    <location>
        <begin position="15"/>
        <end position="35"/>
    </location>
</feature>
<keyword evidence="1" id="KW-1133">Transmembrane helix</keyword>
<keyword evidence="3" id="KW-1185">Reference proteome</keyword>
<feature type="transmembrane region" description="Helical" evidence="1">
    <location>
        <begin position="212"/>
        <end position="237"/>
    </location>
</feature>
<proteinExistence type="predicted"/>
<dbReference type="AlphaFoldDB" id="A0A9P4QSF4"/>
<name>A0A9P4QSF4_9PLEO</name>
<keyword evidence="1" id="KW-0472">Membrane</keyword>